<evidence type="ECO:0000313" key="13">
    <source>
        <dbReference type="EMBL" id="CAK9073353.1"/>
    </source>
</evidence>
<feature type="transmembrane region" description="Helical" evidence="10">
    <location>
        <begin position="1226"/>
        <end position="1246"/>
    </location>
</feature>
<dbReference type="Pfam" id="PF00024">
    <property type="entry name" value="PAN_1"/>
    <property type="match status" value="1"/>
</dbReference>
<feature type="transmembrane region" description="Helical" evidence="10">
    <location>
        <begin position="940"/>
        <end position="960"/>
    </location>
</feature>
<dbReference type="EMBL" id="CAXAMN010022873">
    <property type="protein sequence ID" value="CAK9073353.1"/>
    <property type="molecule type" value="Genomic_DNA"/>
</dbReference>
<comment type="caution">
    <text evidence="13">The sequence shown here is derived from an EMBL/GenBank/DDBJ whole genome shotgun (WGS) entry which is preliminary data.</text>
</comment>
<feature type="domain" description="Apple" evidence="11">
    <location>
        <begin position="414"/>
        <end position="452"/>
    </location>
</feature>
<keyword evidence="4" id="KW-0813">Transport</keyword>
<dbReference type="Pfam" id="PF14295">
    <property type="entry name" value="PAN_4"/>
    <property type="match status" value="1"/>
</dbReference>
<feature type="transmembrane region" description="Helical" evidence="10">
    <location>
        <begin position="1151"/>
        <end position="1170"/>
    </location>
</feature>
<gene>
    <name evidence="13" type="ORF">CCMP2556_LOCUS36113</name>
</gene>
<dbReference type="InterPro" id="IPR009357">
    <property type="entry name" value="Riboflavin_transptr"/>
</dbReference>
<reference evidence="13 14" key="1">
    <citation type="submission" date="2024-02" db="EMBL/GenBank/DDBJ databases">
        <authorList>
            <person name="Chen Y."/>
            <person name="Shah S."/>
            <person name="Dougan E. K."/>
            <person name="Thang M."/>
            <person name="Chan C."/>
        </authorList>
    </citation>
    <scope>NUCLEOTIDE SEQUENCE [LARGE SCALE GENOMIC DNA]</scope>
</reference>
<evidence type="ECO:0000256" key="2">
    <source>
        <dbReference type="ARBA" id="ARBA00004651"/>
    </source>
</evidence>
<dbReference type="SUPFAM" id="SSF103473">
    <property type="entry name" value="MFS general substrate transporter"/>
    <property type="match status" value="1"/>
</dbReference>
<comment type="similarity">
    <text evidence="3">Belongs to the riboflavin transporter family.</text>
</comment>
<dbReference type="Proteomes" id="UP001642484">
    <property type="component" value="Unassembled WGS sequence"/>
</dbReference>
<feature type="transmembrane region" description="Helical" evidence="10">
    <location>
        <begin position="1000"/>
        <end position="1021"/>
    </location>
</feature>
<comment type="subcellular location">
    <subcellularLocation>
        <location evidence="2">Cell membrane</location>
        <topology evidence="2">Multi-pass membrane protein</topology>
    </subcellularLocation>
</comment>
<keyword evidence="7 10" id="KW-1133">Transmembrane helix</keyword>
<feature type="domain" description="Apple" evidence="12">
    <location>
        <begin position="311"/>
        <end position="352"/>
    </location>
</feature>
<feature type="transmembrane region" description="Helical" evidence="10">
    <location>
        <begin position="1087"/>
        <end position="1110"/>
    </location>
</feature>
<dbReference type="InterPro" id="IPR036259">
    <property type="entry name" value="MFS_trans_sf"/>
</dbReference>
<evidence type="ECO:0000256" key="8">
    <source>
        <dbReference type="ARBA" id="ARBA00023136"/>
    </source>
</evidence>
<evidence type="ECO:0000313" key="14">
    <source>
        <dbReference type="Proteomes" id="UP001642484"/>
    </source>
</evidence>
<evidence type="ECO:0000256" key="3">
    <source>
        <dbReference type="ARBA" id="ARBA00006366"/>
    </source>
</evidence>
<dbReference type="CDD" id="cd06174">
    <property type="entry name" value="MFS"/>
    <property type="match status" value="1"/>
</dbReference>
<evidence type="ECO:0000256" key="5">
    <source>
        <dbReference type="ARBA" id="ARBA00022475"/>
    </source>
</evidence>
<name>A0ABP0PCL6_9DINO</name>
<evidence type="ECO:0000256" key="6">
    <source>
        <dbReference type="ARBA" id="ARBA00022692"/>
    </source>
</evidence>
<keyword evidence="8 10" id="KW-0472">Membrane</keyword>
<feature type="transmembrane region" description="Helical" evidence="10">
    <location>
        <begin position="966"/>
        <end position="988"/>
    </location>
</feature>
<dbReference type="PANTHER" id="PTHR12929:SF10">
    <property type="entry name" value="RIBOFLAVIN TRANSPORTER"/>
    <property type="match status" value="1"/>
</dbReference>
<evidence type="ECO:0000256" key="1">
    <source>
        <dbReference type="ARBA" id="ARBA00000215"/>
    </source>
</evidence>
<evidence type="ECO:0000256" key="7">
    <source>
        <dbReference type="ARBA" id="ARBA00022989"/>
    </source>
</evidence>
<dbReference type="Pfam" id="PF06237">
    <property type="entry name" value="SLC52_ribofla_tr"/>
    <property type="match status" value="1"/>
</dbReference>
<protein>
    <recommendedName>
        <fullName evidence="11 12">Apple domain-containing protein</fullName>
    </recommendedName>
</protein>
<feature type="region of interest" description="Disordered" evidence="9">
    <location>
        <begin position="1"/>
        <end position="20"/>
    </location>
</feature>
<proteinExistence type="inferred from homology"/>
<evidence type="ECO:0000259" key="11">
    <source>
        <dbReference type="Pfam" id="PF00024"/>
    </source>
</evidence>
<evidence type="ECO:0000259" key="12">
    <source>
        <dbReference type="Pfam" id="PF14295"/>
    </source>
</evidence>
<evidence type="ECO:0000256" key="9">
    <source>
        <dbReference type="SAM" id="MobiDB-lite"/>
    </source>
</evidence>
<sequence length="1247" mass="136540">MSGRGGRGGRARPRPPGSSVRVAGFVLNRRLFSTPLALEPRAHGQEYFQLLGPKMPDDLAQFQEVLDIALENLPQVDWSRCANGDANVMVMARQKRVWDGPRAQEAQRPKEPEDEDDVFMNLPHHDDYWPGAEFFVVSDAPFRTLFYPEGPDEMPIRYPAGTVIHYDAQALHSAPGFCPASEELRKARGVSSVVRTFLRISAYDPLWSLSQLSHFASLLQPQLAPAEWKRPTPCEAEELRRCARLPTRPLTRRQDVVAPCFDELHSCARCCDLSKGPSGDAACWAGWMNYEKCCDPASRRWAGCGWQRGADLWAHEYFSLEPPRMNSAAQCHGRCEEDGACGGWTYFPANWQPIGCRLPLAAMFGLRRACVLRATLEAPPSLHAGIVWGYRDCEEPDGCVRYGVDQLGQDVAFLKEVPSIAVCRKRCQEKEECKAFSYFPDSYVGDASPDCVMPAAVVLWWRGRCLMKIGSDERQANAEKAVWLPMGNVASSNRHCAPARPWLLWATHHSKQHESLAVDGDYRREHCVTRQPWRAELDAEYMVSRAMLFTGAYATMTSRDPVTYHVVLVLADGEEMLCGSAPEHLNGAALPVQCANKAAERPVRAVIIHGMGAEGFSLCEVELRVAPVPCHLLYKQFWIIHGRPVHLLPPGEAKRVSLDGAGEACERAGGSFVEVKGRIICGEAACAPSKCLEAFDQDAEAYAPSTTLGLWNPKLESAADACESLQIGTPGRMFEATVMIYNGGRAAVGEQMTTHWGFCAPAHCADDDAAAVATRLVAREGLTWEAPVGALMWEEEGPRFELLRAKPREAFDRITSFLGSGARATVLNVGHSGGEQRDLRESLASTDRARSPEARLVRAVSGESRPDEQAASYMEIAVWCLTGMSGWWSLNIITAELPFFVAELPAGKRLGNLIAVCTQIGNIAPIIYKAATRRRPGNLVVAIGCFQVVAVLSLLASMLLWHSTPVLLVCTVLAGSVGCMSSVTYWAAVAQRPASCVRAMSVGMTLGGLLATGFAATQLGGCEQGDPRFSPEIFFLLAAATQAGQGAMFVWRSCSTFGQNGVAAPQTAGDEQACASEKGPMPRVAKVLMAGCFVVYATTYTMPTLMPFMAGHFTNSTESQQLLLWMQVLQNAGDVLGRLATALVRENRLVLTIWMVLLVASFLVSVLTSVQDVSKWFQYQFAILAMPLTCGLFYFSRGLLVTTFYLYARGIGPKEQVQEITENMGFCGQMGALIANFAAFVLVSIFT</sequence>
<feature type="transmembrane region" description="Helical" evidence="10">
    <location>
        <begin position="1182"/>
        <end position="1206"/>
    </location>
</feature>
<keyword evidence="14" id="KW-1185">Reference proteome</keyword>
<dbReference type="PANTHER" id="PTHR12929">
    <property type="entry name" value="SOLUTE CARRIER FAMILY 52"/>
    <property type="match status" value="1"/>
</dbReference>
<evidence type="ECO:0000256" key="4">
    <source>
        <dbReference type="ARBA" id="ARBA00022448"/>
    </source>
</evidence>
<organism evidence="13 14">
    <name type="scientific">Durusdinium trenchii</name>
    <dbReference type="NCBI Taxonomy" id="1381693"/>
    <lineage>
        <taxon>Eukaryota</taxon>
        <taxon>Sar</taxon>
        <taxon>Alveolata</taxon>
        <taxon>Dinophyceae</taxon>
        <taxon>Suessiales</taxon>
        <taxon>Symbiodiniaceae</taxon>
        <taxon>Durusdinium</taxon>
    </lineage>
</organism>
<accession>A0ABP0PCL6</accession>
<evidence type="ECO:0000256" key="10">
    <source>
        <dbReference type="SAM" id="Phobius"/>
    </source>
</evidence>
<dbReference type="Gene3D" id="3.50.4.10">
    <property type="entry name" value="Hepatocyte Growth Factor"/>
    <property type="match status" value="1"/>
</dbReference>
<comment type="catalytic activity">
    <reaction evidence="1">
        <text>riboflavin(in) = riboflavin(out)</text>
        <dbReference type="Rhea" id="RHEA:35015"/>
        <dbReference type="ChEBI" id="CHEBI:57986"/>
    </reaction>
</comment>
<dbReference type="InterPro" id="IPR003609">
    <property type="entry name" value="Pan_app"/>
</dbReference>
<feature type="transmembrane region" description="Helical" evidence="10">
    <location>
        <begin position="910"/>
        <end position="928"/>
    </location>
</feature>
<keyword evidence="6 10" id="KW-0812">Transmembrane</keyword>
<keyword evidence="5" id="KW-1003">Cell membrane</keyword>